<evidence type="ECO:0000313" key="2">
    <source>
        <dbReference type="Proteomes" id="UP000198748"/>
    </source>
</evidence>
<dbReference type="STRING" id="659014.SAMN04487996_122170"/>
<reference evidence="2" key="1">
    <citation type="submission" date="2016-10" db="EMBL/GenBank/DDBJ databases">
        <authorList>
            <person name="Varghese N."/>
            <person name="Submissions S."/>
        </authorList>
    </citation>
    <scope>NUCLEOTIDE SEQUENCE [LARGE SCALE GENOMIC DNA]</scope>
    <source>
        <strain evidence="2">DSM 25329</strain>
    </source>
</reference>
<gene>
    <name evidence="1" type="ORF">SAMN04487996_122170</name>
</gene>
<dbReference type="EMBL" id="FNAN01000022">
    <property type="protein sequence ID" value="SDG75566.1"/>
    <property type="molecule type" value="Genomic_DNA"/>
</dbReference>
<protein>
    <submittedName>
        <fullName evidence="1">Uncharacterized protein</fullName>
    </submittedName>
</protein>
<organism evidence="1 2">
    <name type="scientific">Dyadobacter soli</name>
    <dbReference type="NCBI Taxonomy" id="659014"/>
    <lineage>
        <taxon>Bacteria</taxon>
        <taxon>Pseudomonadati</taxon>
        <taxon>Bacteroidota</taxon>
        <taxon>Cytophagia</taxon>
        <taxon>Cytophagales</taxon>
        <taxon>Spirosomataceae</taxon>
        <taxon>Dyadobacter</taxon>
    </lineage>
</organism>
<evidence type="ECO:0000313" key="1">
    <source>
        <dbReference type="EMBL" id="SDG75566.1"/>
    </source>
</evidence>
<sequence length="331" mass="38721">MRFTRTKLFARLSPDKFVYLSDVFANYENFLENYTRDYCPADTTINDFKPSDGFMSLQRDTFKNLFDTKVYTDFEGIDPNKPNGLIQFEISRRFNIKTSRIQVRNSRSDIGWLTYFNAFGSLNKIEKDKRVLELRNEDVVRDNQVISPYYATSLDIRRYQNFALGGELNLFLFDWPDGKMTSYFDIGAVYGHTPLAQRPLNVADPSVRRDSISLSGHSSTIYPKISVELLSEKRIGFVLSFQLNRTVLFSNNNFKPIASYAKSNLTSRVTEPYARNSHMVECYIRAMPTSNRDGQFFFRARYFVQQRDRNTFFAQFQFGYSYNIKLKGFDI</sequence>
<keyword evidence="2" id="KW-1185">Reference proteome</keyword>
<accession>A0A1G7WUL9</accession>
<proteinExistence type="predicted"/>
<dbReference type="Proteomes" id="UP000198748">
    <property type="component" value="Unassembled WGS sequence"/>
</dbReference>
<dbReference type="AlphaFoldDB" id="A0A1G7WUL9"/>
<name>A0A1G7WUL9_9BACT</name>